<proteinExistence type="predicted"/>
<gene>
    <name evidence="1" type="ORF">I215_08667</name>
</gene>
<dbReference type="InterPro" id="IPR013783">
    <property type="entry name" value="Ig-like_fold"/>
</dbReference>
<dbReference type="RefSeq" id="WP_008991582.1">
    <property type="nucleotide sequence ID" value="NZ_AMSG01000010.1"/>
</dbReference>
<protein>
    <submittedName>
        <fullName evidence="1">Fibronectin type III</fullName>
    </submittedName>
</protein>
<comment type="caution">
    <text evidence="1">The sequence shown here is derived from an EMBL/GenBank/DDBJ whole genome shotgun (WGS) entry which is preliminary data.</text>
</comment>
<dbReference type="eggNOG" id="COG4733">
    <property type="taxonomic scope" value="Bacteria"/>
</dbReference>
<dbReference type="Proteomes" id="UP000007364">
    <property type="component" value="Unassembled WGS sequence"/>
</dbReference>
<accession>K2PU36</accession>
<organism evidence="1 2">
    <name type="scientific">Galbibacter marinus</name>
    <dbReference type="NCBI Taxonomy" id="555500"/>
    <lineage>
        <taxon>Bacteria</taxon>
        <taxon>Pseudomonadati</taxon>
        <taxon>Bacteroidota</taxon>
        <taxon>Flavobacteriia</taxon>
        <taxon>Flavobacteriales</taxon>
        <taxon>Flavobacteriaceae</taxon>
        <taxon>Galbibacter</taxon>
    </lineage>
</organism>
<dbReference type="PROSITE" id="PS51257">
    <property type="entry name" value="PROKAR_LIPOPROTEIN"/>
    <property type="match status" value="1"/>
</dbReference>
<dbReference type="OrthoDB" id="789771at2"/>
<keyword evidence="2" id="KW-1185">Reference proteome</keyword>
<evidence type="ECO:0000313" key="2">
    <source>
        <dbReference type="Proteomes" id="UP000007364"/>
    </source>
</evidence>
<evidence type="ECO:0000313" key="1">
    <source>
        <dbReference type="EMBL" id="EKF55089.1"/>
    </source>
</evidence>
<reference evidence="1 2" key="1">
    <citation type="journal article" date="2012" name="J. Bacteriol.">
        <title>Genome Sequence of Galbibacter marinum Type Strain ck-I2-15.</title>
        <authorList>
            <person name="Lai Q."/>
            <person name="Li C."/>
            <person name="Shao Z."/>
        </authorList>
    </citation>
    <scope>NUCLEOTIDE SEQUENCE [LARGE SCALE GENOMIC DNA]</scope>
    <source>
        <strain evidence="2">ck-I2-15</strain>
    </source>
</reference>
<dbReference type="EMBL" id="AMSG01000010">
    <property type="protein sequence ID" value="EKF55089.1"/>
    <property type="molecule type" value="Genomic_DNA"/>
</dbReference>
<dbReference type="AlphaFoldDB" id="K2PU36"/>
<sequence>MKKIALILGLVIITLACNSKDDNPRPTKPEVATLLFPEKDETCTQGVLIDQNRSSITFEWEPNKGADNFTLTVRNLLSNRIETYTTKETFKEVVLSRNTPYSWFVISINTKSGDSTTSNLWKFYNAGEGVVSYPPFPAELINPKTGSTSYNTTNIELTWKGTDVDNDIKEYEVFLDSLSPPTKNVAVGLSDQTHTLAPLSSNVYYWYVNTIDQSGNRTPSSIGEFRIE</sequence>
<name>K2PU36_9FLAO</name>
<dbReference type="Gene3D" id="2.60.40.10">
    <property type="entry name" value="Immunoglobulins"/>
    <property type="match status" value="1"/>
</dbReference>
<dbReference type="STRING" id="555500.I215_08667"/>